<gene>
    <name evidence="2" type="ORF">Vau01_099810</name>
</gene>
<reference evidence="2" key="1">
    <citation type="submission" date="2021-01" db="EMBL/GenBank/DDBJ databases">
        <title>Whole genome shotgun sequence of Virgisporangium aurantiacum NBRC 16421.</title>
        <authorList>
            <person name="Komaki H."/>
            <person name="Tamura T."/>
        </authorList>
    </citation>
    <scope>NUCLEOTIDE SEQUENCE</scope>
    <source>
        <strain evidence="2">NBRC 16421</strain>
    </source>
</reference>
<accession>A0A8J3ZJ47</accession>
<evidence type="ECO:0000313" key="2">
    <source>
        <dbReference type="EMBL" id="GIJ62465.1"/>
    </source>
</evidence>
<sequence length="907" mass="98654">MPTDRTGVHTDPHGFPEQARDPFVVRVAALPVSALRDLRFDKSWAVIAEVRELQRWLVTTGEQLSEQLYTVVGGLRSPELKPTVVALRRAVYGGRPLRARLWNPQVHAALPADLVRHLDRWQERLAERDERLARLPALLAAEQAASTERLRAILTSNAFRYGLVQGSPVLFTELTKWLGEPPGTAPDRQVLLRLVKYLARVTAKTSPYSTFTVAGLAGWDEQPGPAVRATGNEAWRSVVELNVWLAQRFAQFAIRHPDVVANLRLRVNPSLTDDGTAVRFLGAGAGTPLTTVSRGRALAESLDFVAANPGTTVRQLRAHLGALDQTLADADVAAFVGRLVDTGLLHTEAPFADQADDHLGVLLGWLDSCGPDGSTDVSRTLRTVADELSGYPRIVDPQHRLESHERIYEALNRLNRMTGGPQAEPLPRKNLFHENAVFTAPVVACSRAAWQPVVDELSRLRGLLPLFDSTMPARRALADVFRATYPESAAVPWLIFYQEVNRMVSAGAQAVRGGVDGATLRTLCGGPAGTSWEVWCSLPYAREQAELVGAATALVRSGPADAGGVVRVDPAELAAFAAGLPPSPARLGSIACYVQLTEPDPAAVVLNTVGVGYGRGANRVVRLLGAAGAADQARGWEPYVYGPAGELMVESNGCFANNLNLRAPSTAYELDVPFTTSLGGTGGRIPMHDLLVTYDPVDGLLCLRSRRHDRPVRPVHNGLMGEFWLPAPVRHLVDVFGPPSSLLHSSLPLFFPRTEDPRDGGVRRLPRLDAGRVTLSRACWAFATAEVPRRRKGDSDANHWLRLADWLAGHGIPERFYVKVVSPEGSTAWTPEAKSRKPLYVDLSVWYLVRLLERTLDEGGSLVVVTEALPDLGQAPRFGDGHHVTEFVIELPGVQRDGGESDGGRDE</sequence>
<dbReference type="AlphaFoldDB" id="A0A8J3ZJ47"/>
<dbReference type="InterPro" id="IPR006827">
    <property type="entry name" value="Lant_deHydtase_N"/>
</dbReference>
<keyword evidence="3" id="KW-1185">Reference proteome</keyword>
<evidence type="ECO:0000313" key="3">
    <source>
        <dbReference type="Proteomes" id="UP000612585"/>
    </source>
</evidence>
<name>A0A8J3ZJ47_9ACTN</name>
<feature type="domain" description="Lantibiotic dehydratase N-terminal" evidence="1">
    <location>
        <begin position="157"/>
        <end position="818"/>
    </location>
</feature>
<organism evidence="2 3">
    <name type="scientific">Virgisporangium aurantiacum</name>
    <dbReference type="NCBI Taxonomy" id="175570"/>
    <lineage>
        <taxon>Bacteria</taxon>
        <taxon>Bacillati</taxon>
        <taxon>Actinomycetota</taxon>
        <taxon>Actinomycetes</taxon>
        <taxon>Micromonosporales</taxon>
        <taxon>Micromonosporaceae</taxon>
        <taxon>Virgisporangium</taxon>
    </lineage>
</organism>
<protein>
    <recommendedName>
        <fullName evidence="1">Lantibiotic dehydratase N-terminal domain-containing protein</fullName>
    </recommendedName>
</protein>
<evidence type="ECO:0000259" key="1">
    <source>
        <dbReference type="Pfam" id="PF04738"/>
    </source>
</evidence>
<dbReference type="Proteomes" id="UP000612585">
    <property type="component" value="Unassembled WGS sequence"/>
</dbReference>
<proteinExistence type="predicted"/>
<dbReference type="EMBL" id="BOPG01000078">
    <property type="protein sequence ID" value="GIJ62465.1"/>
    <property type="molecule type" value="Genomic_DNA"/>
</dbReference>
<comment type="caution">
    <text evidence="2">The sequence shown here is derived from an EMBL/GenBank/DDBJ whole genome shotgun (WGS) entry which is preliminary data.</text>
</comment>
<dbReference type="Pfam" id="PF04738">
    <property type="entry name" value="Lant_dehydr_N"/>
    <property type="match status" value="1"/>
</dbReference>